<dbReference type="EMBL" id="CP009574">
    <property type="protein sequence ID" value="AIT09543.1"/>
    <property type="molecule type" value="Genomic_DNA"/>
</dbReference>
<dbReference type="GO" id="GO:0005737">
    <property type="term" value="C:cytoplasm"/>
    <property type="evidence" value="ECO:0007669"/>
    <property type="project" value="TreeGrafter"/>
</dbReference>
<dbReference type="eggNOG" id="COG0044">
    <property type="taxonomic scope" value="Bacteria"/>
</dbReference>
<dbReference type="EC" id="3.5.2.3" evidence="7"/>
<evidence type="ECO:0000256" key="3">
    <source>
        <dbReference type="ARBA" id="ARBA00010286"/>
    </source>
</evidence>
<evidence type="ECO:0000256" key="5">
    <source>
        <dbReference type="ARBA" id="ARBA00022801"/>
    </source>
</evidence>
<dbReference type="OrthoDB" id="5687299at2"/>
<keyword evidence="5 7" id="KW-0378">Hydrolase</keyword>
<evidence type="ECO:0000259" key="6">
    <source>
        <dbReference type="Pfam" id="PF01979"/>
    </source>
</evidence>
<name>A0A097EPP8_9GAMM</name>
<accession>A0A097EPP8</accession>
<dbReference type="InterPro" id="IPR002195">
    <property type="entry name" value="Dihydroorotase_CS"/>
</dbReference>
<proteinExistence type="inferred from homology"/>
<dbReference type="InterPro" id="IPR006680">
    <property type="entry name" value="Amidohydro-rel"/>
</dbReference>
<dbReference type="GO" id="GO:0004038">
    <property type="term" value="F:allantoinase activity"/>
    <property type="evidence" value="ECO:0007669"/>
    <property type="project" value="TreeGrafter"/>
</dbReference>
<feature type="domain" description="Amidohydrolase-related" evidence="6">
    <location>
        <begin position="53"/>
        <end position="426"/>
    </location>
</feature>
<dbReference type="PROSITE" id="PS00483">
    <property type="entry name" value="DIHYDROOROTASE_2"/>
    <property type="match status" value="1"/>
</dbReference>
<dbReference type="Gene3D" id="2.30.40.10">
    <property type="entry name" value="Urease, subunit C, domain 1"/>
    <property type="match status" value="1"/>
</dbReference>
<reference evidence="7 8" key="1">
    <citation type="submission" date="2014-10" db="EMBL/GenBank/DDBJ databases">
        <title>Whole genome sequence of Francisella endociliophora strain FSC1006, isolated from a laboratory culture of the marine ciliate Euplotes raikovi.</title>
        <authorList>
            <person name="Granberg M."/>
            <person name="Backman S."/>
            <person name="Lundmark E."/>
            <person name="Nilsson E."/>
            <person name="Karlsson E."/>
            <person name="Thelaus J."/>
            <person name="Ohrman C."/>
            <person name="Larkeryd A."/>
            <person name="Stenberg P."/>
        </authorList>
    </citation>
    <scope>NUCLEOTIDE SEQUENCE [LARGE SCALE GENOMIC DNA]</scope>
    <source>
        <strain evidence="7 8">FSC1006</strain>
    </source>
</reference>
<dbReference type="Pfam" id="PF01979">
    <property type="entry name" value="Amidohydro_1"/>
    <property type="match status" value="1"/>
</dbReference>
<evidence type="ECO:0000256" key="2">
    <source>
        <dbReference type="ARBA" id="ARBA00002368"/>
    </source>
</evidence>
<evidence type="ECO:0000256" key="4">
    <source>
        <dbReference type="ARBA" id="ARBA00022723"/>
    </source>
</evidence>
<dbReference type="STRING" id="1547445.LO80_05910"/>
<dbReference type="GO" id="GO:0004151">
    <property type="term" value="F:dihydroorotase activity"/>
    <property type="evidence" value="ECO:0007669"/>
    <property type="project" value="UniProtKB-EC"/>
</dbReference>
<dbReference type="NCBIfam" id="NF006688">
    <property type="entry name" value="PRK09236.1"/>
    <property type="match status" value="1"/>
</dbReference>
<comment type="function">
    <text evidence="2">Catalyzes the reversible cyclization of carbamoyl aspartate to dihydroorotate.</text>
</comment>
<dbReference type="Proteomes" id="UP000029672">
    <property type="component" value="Chromosome"/>
</dbReference>
<dbReference type="PANTHER" id="PTHR43668">
    <property type="entry name" value="ALLANTOINASE"/>
    <property type="match status" value="1"/>
</dbReference>
<dbReference type="AlphaFoldDB" id="A0A097EPP8"/>
<sequence>MQNQTLLIKNATVVNEGKTFKSDVLVENGKIAQVAANIDKPADKVIDATGLHLLPGMIDDQVHFREPGLMHKGEIETESKAAVMGGITSYMEMPNVNPATTVVERLAEKKERAAARSHANYAFYLGATNDNVEELKRLKPNDACAIKIFMGASTGNMLVNNPETLEGFFKDSPLLIVTHCEDTPMITENENKAREKYGEDVPFDLHPEIRSREACFKSSELAVGLAKKYNSRLHVLHLTTAEEMVHFDNSIPLEEKRITAEVCAHHLFFSRKDYAEKGALIKCNPAIKEESDRLKLLECVANDTIDVIATDHAPHTWEEKQGTYFKAPAGLPLVEEALISVLEHYHNGFLTLEQVVQKTAHAPAIVYKVKDRGFIREGYAADLVLVNLNESHTRTDEISHYKCGWTPFAGRTFKSKIQTTIVNGVVKYHQGKVVSDQRGQCLEFNHDF</sequence>
<dbReference type="KEGG" id="frf:LO80_05910"/>
<evidence type="ECO:0000313" key="8">
    <source>
        <dbReference type="Proteomes" id="UP000029672"/>
    </source>
</evidence>
<dbReference type="InterPro" id="IPR050138">
    <property type="entry name" value="DHOase/Allantoinase_Hydrolase"/>
</dbReference>
<evidence type="ECO:0000313" key="7">
    <source>
        <dbReference type="EMBL" id="AIT09543.1"/>
    </source>
</evidence>
<keyword evidence="4" id="KW-0479">Metal-binding</keyword>
<dbReference type="GO" id="GO:0046872">
    <property type="term" value="F:metal ion binding"/>
    <property type="evidence" value="ECO:0007669"/>
    <property type="project" value="UniProtKB-KW"/>
</dbReference>
<dbReference type="CDD" id="cd01318">
    <property type="entry name" value="DHOase_IIb"/>
    <property type="match status" value="1"/>
</dbReference>
<dbReference type="Gene3D" id="3.20.20.140">
    <property type="entry name" value="Metal-dependent hydrolases"/>
    <property type="match status" value="1"/>
</dbReference>
<dbReference type="SUPFAM" id="SSF51338">
    <property type="entry name" value="Composite domain of metallo-dependent hydrolases"/>
    <property type="match status" value="1"/>
</dbReference>
<dbReference type="InterPro" id="IPR011059">
    <property type="entry name" value="Metal-dep_hydrolase_composite"/>
</dbReference>
<gene>
    <name evidence="7" type="ORF">LO80_05910</name>
</gene>
<comment type="similarity">
    <text evidence="3">Belongs to the metallo-dependent hydrolases superfamily. DHOase family. Class I DHOase subfamily.</text>
</comment>
<evidence type="ECO:0000256" key="1">
    <source>
        <dbReference type="ARBA" id="ARBA00001947"/>
    </source>
</evidence>
<comment type="cofactor">
    <cofactor evidence="1">
        <name>Zn(2+)</name>
        <dbReference type="ChEBI" id="CHEBI:29105"/>
    </cofactor>
</comment>
<dbReference type="GO" id="GO:0006145">
    <property type="term" value="P:purine nucleobase catabolic process"/>
    <property type="evidence" value="ECO:0007669"/>
    <property type="project" value="TreeGrafter"/>
</dbReference>
<dbReference type="RefSeq" id="WP_040009474.1">
    <property type="nucleotide sequence ID" value="NZ_CP009574.1"/>
</dbReference>
<keyword evidence="8" id="KW-1185">Reference proteome</keyword>
<protein>
    <submittedName>
        <fullName evidence="7">Dihydroorotase</fullName>
        <ecNumber evidence="7">3.5.2.3</ecNumber>
    </submittedName>
</protein>
<organism evidence="7 8">
    <name type="scientific">Candidatus Francisella endociliophora</name>
    <dbReference type="NCBI Taxonomy" id="653937"/>
    <lineage>
        <taxon>Bacteria</taxon>
        <taxon>Pseudomonadati</taxon>
        <taxon>Pseudomonadota</taxon>
        <taxon>Gammaproteobacteria</taxon>
        <taxon>Thiotrichales</taxon>
        <taxon>Francisellaceae</taxon>
        <taxon>Francisella</taxon>
    </lineage>
</organism>
<dbReference type="SUPFAM" id="SSF51556">
    <property type="entry name" value="Metallo-dependent hydrolases"/>
    <property type="match status" value="1"/>
</dbReference>
<dbReference type="PANTHER" id="PTHR43668:SF4">
    <property type="entry name" value="ALLANTOINASE"/>
    <property type="match status" value="1"/>
</dbReference>
<dbReference type="HOGENOM" id="CLU_015572_1_1_6"/>
<dbReference type="InterPro" id="IPR032466">
    <property type="entry name" value="Metal_Hydrolase"/>
</dbReference>